<evidence type="ECO:0000313" key="3">
    <source>
        <dbReference type="Proteomes" id="UP000554235"/>
    </source>
</evidence>
<evidence type="ECO:0000256" key="1">
    <source>
        <dbReference type="SAM" id="SignalP"/>
    </source>
</evidence>
<evidence type="ECO:0000313" key="2">
    <source>
        <dbReference type="EMBL" id="KAF4468904.1"/>
    </source>
</evidence>
<organism evidence="2 3">
    <name type="scientific">Fusarium albosuccineum</name>
    <dbReference type="NCBI Taxonomy" id="1237068"/>
    <lineage>
        <taxon>Eukaryota</taxon>
        <taxon>Fungi</taxon>
        <taxon>Dikarya</taxon>
        <taxon>Ascomycota</taxon>
        <taxon>Pezizomycotina</taxon>
        <taxon>Sordariomycetes</taxon>
        <taxon>Hypocreomycetidae</taxon>
        <taxon>Hypocreales</taxon>
        <taxon>Nectriaceae</taxon>
        <taxon>Fusarium</taxon>
        <taxon>Fusarium decemcellulare species complex</taxon>
    </lineage>
</organism>
<name>A0A8H4LJ98_9HYPO</name>
<dbReference type="EMBL" id="JAADYS010000544">
    <property type="protein sequence ID" value="KAF4468904.1"/>
    <property type="molecule type" value="Genomic_DNA"/>
</dbReference>
<keyword evidence="1" id="KW-0732">Signal</keyword>
<gene>
    <name evidence="2" type="ORF">FALBO_4193</name>
</gene>
<reference evidence="2 3" key="1">
    <citation type="submission" date="2020-01" db="EMBL/GenBank/DDBJ databases">
        <title>Identification and distribution of gene clusters putatively required for synthesis of sphingolipid metabolism inhibitors in phylogenetically diverse species of the filamentous fungus Fusarium.</title>
        <authorList>
            <person name="Kim H.-S."/>
            <person name="Busman M."/>
            <person name="Brown D.W."/>
            <person name="Divon H."/>
            <person name="Uhlig S."/>
            <person name="Proctor R.H."/>
        </authorList>
    </citation>
    <scope>NUCLEOTIDE SEQUENCE [LARGE SCALE GENOMIC DNA]</scope>
    <source>
        <strain evidence="2 3">NRRL 20459</strain>
    </source>
</reference>
<accession>A0A8H4LJ98</accession>
<dbReference type="Proteomes" id="UP000554235">
    <property type="component" value="Unassembled WGS sequence"/>
</dbReference>
<feature type="chain" id="PRO_5034261679" evidence="1">
    <location>
        <begin position="19"/>
        <end position="374"/>
    </location>
</feature>
<dbReference type="AlphaFoldDB" id="A0A8H4LJ98"/>
<dbReference type="OrthoDB" id="9983241at2759"/>
<sequence length="374" mass="41438">MKLSILLPAAVGALCAVAQNADNCNTSSKKRNGADFILTDQGDNPNVASLSKIFADAGKKVAVADVFDAGNHYLTTDSSGKKAWEEKPDFDDQNTSKWVPQGITSTADALDVGTYEGKDGWIVSWHREDDKSARVTFVDRADDSYRHVLLVYPHAKDDFREVPLHAGGIMWYGSTLWIVDTWNGIRVFDMDNIWQVDSGDDVGKKSGGGYSAANYKYVLPQIRWYKWTPSFDFRFSWISLDRTTTPDSLMVGEYQTSTDVPIRMVQYDLDYKTRKLKADGTTAKGSWAYCVNIERMQGAVQADGKIYISQSNGKNAGSIWGWVPGQGAHENAGIVPPSPEDLSYDKRGKKIYGLTEVAGGRYILTLDSSKIKFS</sequence>
<protein>
    <submittedName>
        <fullName evidence="2">Anchored cell wall 12</fullName>
    </submittedName>
</protein>
<proteinExistence type="predicted"/>
<feature type="signal peptide" evidence="1">
    <location>
        <begin position="1"/>
        <end position="18"/>
    </location>
</feature>
<keyword evidence="3" id="KW-1185">Reference proteome</keyword>
<comment type="caution">
    <text evidence="2">The sequence shown here is derived from an EMBL/GenBank/DDBJ whole genome shotgun (WGS) entry which is preliminary data.</text>
</comment>